<feature type="chain" id="PRO_5034503883" evidence="12">
    <location>
        <begin position="23"/>
        <end position="1344"/>
    </location>
</feature>
<comment type="caution">
    <text evidence="14">The sequence shown here is derived from an EMBL/GenBank/DDBJ whole genome shotgun (WGS) entry which is preliminary data.</text>
</comment>
<feature type="signal peptide" evidence="12">
    <location>
        <begin position="1"/>
        <end position="22"/>
    </location>
</feature>
<dbReference type="InterPro" id="IPR042099">
    <property type="entry name" value="ANL_N_sf"/>
</dbReference>
<evidence type="ECO:0000259" key="13">
    <source>
        <dbReference type="PROSITE" id="PS50075"/>
    </source>
</evidence>
<dbReference type="InterPro" id="IPR000873">
    <property type="entry name" value="AMP-dep_synth/lig_dom"/>
</dbReference>
<evidence type="ECO:0000256" key="7">
    <source>
        <dbReference type="ARBA" id="ARBA00022989"/>
    </source>
</evidence>
<dbReference type="SUPFAM" id="SSF51735">
    <property type="entry name" value="NAD(P)-binding Rossmann-fold domains"/>
    <property type="match status" value="1"/>
</dbReference>
<dbReference type="SUPFAM" id="SSF56801">
    <property type="entry name" value="Acetyl-CoA synthetase-like"/>
    <property type="match status" value="1"/>
</dbReference>
<proteinExistence type="inferred from homology"/>
<keyword evidence="6" id="KW-0256">Endoplasmic reticulum</keyword>
<comment type="function">
    <text evidence="9">Is probably involved in a pathway contributing to genomic integrity.</text>
</comment>
<dbReference type="Gene3D" id="3.40.50.12780">
    <property type="entry name" value="N-terminal domain of ligase-like"/>
    <property type="match status" value="1"/>
</dbReference>
<dbReference type="Gene3D" id="3.40.50.720">
    <property type="entry name" value="NAD(P)-binding Rossmann-like Domain"/>
    <property type="match status" value="1"/>
</dbReference>
<evidence type="ECO:0000256" key="4">
    <source>
        <dbReference type="ARBA" id="ARBA00022692"/>
    </source>
</evidence>
<gene>
    <name evidence="14" type="ORF">UBRO2_00608</name>
</gene>
<keyword evidence="3" id="KW-0597">Phosphoprotein</keyword>
<dbReference type="PANTHER" id="PTHR44845:SF1">
    <property type="entry name" value="L-2-AMINOADIPATE REDUCTASE"/>
    <property type="match status" value="1"/>
</dbReference>
<dbReference type="Pfam" id="PF03896">
    <property type="entry name" value="TRAP_alpha"/>
    <property type="match status" value="1"/>
</dbReference>
<reference evidence="14" key="1">
    <citation type="submission" date="2018-08" db="EMBL/GenBank/DDBJ databases">
        <authorList>
            <person name="Guldener U."/>
        </authorList>
    </citation>
    <scope>NUCLEOTIDE SEQUENCE</scope>
    <source>
        <strain evidence="14">UB2</strain>
    </source>
</reference>
<protein>
    <submittedName>
        <fullName evidence="14">Related to LYS2 - L-aminoadipate-semialdehyde dehydrogenase, large subunit</fullName>
    </submittedName>
</protein>
<evidence type="ECO:0000256" key="3">
    <source>
        <dbReference type="ARBA" id="ARBA00022553"/>
    </source>
</evidence>
<keyword evidence="5 12" id="KW-0732">Signal</keyword>
<evidence type="ECO:0000256" key="2">
    <source>
        <dbReference type="ARBA" id="ARBA00022450"/>
    </source>
</evidence>
<evidence type="ECO:0000256" key="12">
    <source>
        <dbReference type="SAM" id="SignalP"/>
    </source>
</evidence>
<evidence type="ECO:0000313" key="14">
    <source>
        <dbReference type="EMBL" id="SYW75373.1"/>
    </source>
</evidence>
<feature type="region of interest" description="Disordered" evidence="11">
    <location>
        <begin position="421"/>
        <end position="442"/>
    </location>
</feature>
<keyword evidence="7" id="KW-1133">Transmembrane helix</keyword>
<comment type="similarity">
    <text evidence="10">Belongs to the IRC22 family.</text>
</comment>
<dbReference type="Proteomes" id="UP000658997">
    <property type="component" value="Unassembled WGS sequence"/>
</dbReference>
<evidence type="ECO:0000313" key="15">
    <source>
        <dbReference type="Proteomes" id="UP000658997"/>
    </source>
</evidence>
<evidence type="ECO:0000256" key="6">
    <source>
        <dbReference type="ARBA" id="ARBA00022824"/>
    </source>
</evidence>
<dbReference type="Pfam" id="PF07993">
    <property type="entry name" value="NAD_binding_4"/>
    <property type="match status" value="1"/>
</dbReference>
<evidence type="ECO:0000256" key="11">
    <source>
        <dbReference type="SAM" id="MobiDB-lite"/>
    </source>
</evidence>
<dbReference type="EMBL" id="ULHB01000006">
    <property type="protein sequence ID" value="SYW75373.1"/>
    <property type="molecule type" value="Genomic_DNA"/>
</dbReference>
<evidence type="ECO:0000256" key="5">
    <source>
        <dbReference type="ARBA" id="ARBA00022729"/>
    </source>
</evidence>
<feature type="region of interest" description="Disordered" evidence="11">
    <location>
        <begin position="196"/>
        <end position="259"/>
    </location>
</feature>
<keyword evidence="4" id="KW-0812">Transmembrane</keyword>
<dbReference type="Pfam" id="PF00501">
    <property type="entry name" value="AMP-binding"/>
    <property type="match status" value="1"/>
</dbReference>
<feature type="domain" description="Carrier" evidence="13">
    <location>
        <begin position="831"/>
        <end position="908"/>
    </location>
</feature>
<dbReference type="PROSITE" id="PS50075">
    <property type="entry name" value="CARRIER"/>
    <property type="match status" value="1"/>
</dbReference>
<keyword evidence="8" id="KW-0472">Membrane</keyword>
<dbReference type="Pfam" id="PF23562">
    <property type="entry name" value="AMP-binding_C_3"/>
    <property type="match status" value="1"/>
</dbReference>
<dbReference type="Gene3D" id="1.10.1200.10">
    <property type="entry name" value="ACP-like"/>
    <property type="match status" value="1"/>
</dbReference>
<comment type="subcellular location">
    <subcellularLocation>
        <location evidence="1">Endoplasmic reticulum membrane</location>
        <topology evidence="1">Single-pass type I membrane protein</topology>
    </subcellularLocation>
</comment>
<feature type="compositionally biased region" description="Polar residues" evidence="11">
    <location>
        <begin position="421"/>
        <end position="441"/>
    </location>
</feature>
<name>A0A8H8QHF0_9BASI</name>
<dbReference type="GO" id="GO:0005789">
    <property type="term" value="C:endoplasmic reticulum membrane"/>
    <property type="evidence" value="ECO:0007669"/>
    <property type="project" value="UniProtKB-SubCell"/>
</dbReference>
<dbReference type="InterPro" id="IPR013120">
    <property type="entry name" value="FAR_NAD-bd"/>
</dbReference>
<accession>A0A8H8QHF0</accession>
<dbReference type="InterPro" id="IPR036736">
    <property type="entry name" value="ACP-like_sf"/>
</dbReference>
<evidence type="ECO:0000256" key="10">
    <source>
        <dbReference type="ARBA" id="ARBA00038311"/>
    </source>
</evidence>
<organism evidence="14 15">
    <name type="scientific">Ustilago bromivora</name>
    <dbReference type="NCBI Taxonomy" id="307758"/>
    <lineage>
        <taxon>Eukaryota</taxon>
        <taxon>Fungi</taxon>
        <taxon>Dikarya</taxon>
        <taxon>Basidiomycota</taxon>
        <taxon>Ustilaginomycotina</taxon>
        <taxon>Ustilaginomycetes</taxon>
        <taxon>Ustilaginales</taxon>
        <taxon>Ustilaginaceae</taxon>
        <taxon>Ustilago</taxon>
    </lineage>
</organism>
<evidence type="ECO:0000256" key="1">
    <source>
        <dbReference type="ARBA" id="ARBA00004115"/>
    </source>
</evidence>
<dbReference type="PANTHER" id="PTHR44845">
    <property type="entry name" value="CARRIER DOMAIN-CONTAINING PROTEIN"/>
    <property type="match status" value="1"/>
</dbReference>
<dbReference type="InterPro" id="IPR009081">
    <property type="entry name" value="PP-bd_ACP"/>
</dbReference>
<sequence>MRFFSLAASTLLALVPAALVAAQAHDTPELGIVTIFPSNPFSIVKNGQANTVVFSITNPPKDDRLLTLQSITGAFLNPKKNDGQRGRVLRNMTTTAFKSRPLRSVGGRPVQIPFDFVPEFKPQELSVEFSLLVNDEQTGKKHRIHAYRGNVQVIEPPKNWFDLQLLSVYLIAAAVVAGVGYAVYSTYLKPEEKTVAGSKKFEKPAPVQQAGIQDEWIPEHHLRGRKNKSKSAGALSSGDDEPSNPKRRGKGPSLEPTQHETVNLMLEARAREKPDHLATGFTYLTPEGAWQCHTLTYAQIRSLSISLAAELKSKLPGSEANPKSPNSTPLVAVLSPSGIDLFAHIVALWRLGYGVLCIAPGSPAESIANLLRLTETKVILAHASQFKAAQAAVEAAATEGNDKAITAEAEEMLPHVTKYISSNQSNGYTNPEQTSPDSASSEDVLVTMHTSGSSGLPKPIYQLHRFWTTSMLSAPGRELSAFTTTPLFHGGMSDLLRSIQAGSTIYFHPTADPGALSTQAICSAITACKQPISYFLSVPYILNMLFTDRADGGRKMLASMELVGTGGAPLSQQLGDDMVQEGVKLVSRLGSSECGFLMSSWRDFGNDNEWNQLRLPDKLGQEWIRFQPHDPNSSSRLYELVVTKDWPTKLVANRGDGSYATSDLYAKHQSLPNTWRYDSRSDDTIVLVSGKKVSSPLAESKLKASPMVSEAILFGANRAILGALIFITQEAAPEGTPFDAAAKVKVLEQLQPVLAEIKANSPPHAQLATEMLCLLPPSEAARIPRASKGTLQRGRAYQHYADLIDSVYSDFEEGRSLRLEHANGSGAKDDLKGEELIAWLRGKVESINGAILSPDIDLFVAGVDSIQSARIRAAIHQSIELGGRLLERNVVYEYPTMRLLAKHVEEARTGSDGSRTKDEKQQREIKLMQELMEKYAKPQSQAATRKQNGASAAAGALYVLTGVTGGLGAQVLDQVLTQSQPGDVIVCLVRAKAEYHARQRVLDSLSSRQLDQALSSVESRHGRVYCLPADLSRADCGLADGTLSKLAHHEKVVTVHSAWSVNFVAGLSSFEAENIAGLAHLIDLHQALASHSKDSRASCFTFCSSVASILGQRLTDGGLGERLSTDPEDAVAMGYARSKWVAEQIVSRRGQNSQSRSNIIRLGQLCSDTRHGVWNESEAWPILIQISQKIGCFPDLPNERLDWLSADVAARAVLDLSRLPEEAGKEGEEVEVYNLAQPTTRSQEKIASWKDLHSWLQSSGLPFELVRPTEWLDRVQKSDVDHRGLLSLWQKNFSAAPATDSPTRFVCDKALATSNAFRTWQTEAVTESLVNKTVQRWKTIGFLK</sequence>
<dbReference type="InterPro" id="IPR005595">
    <property type="entry name" value="TRAP_alpha"/>
</dbReference>
<evidence type="ECO:0000256" key="8">
    <source>
        <dbReference type="ARBA" id="ARBA00023136"/>
    </source>
</evidence>
<evidence type="ECO:0000256" key="9">
    <source>
        <dbReference type="ARBA" id="ARBA00037565"/>
    </source>
</evidence>
<dbReference type="InterPro" id="IPR036291">
    <property type="entry name" value="NAD(P)-bd_dom_sf"/>
</dbReference>
<keyword evidence="15" id="KW-1185">Reference proteome</keyword>
<keyword evidence="2" id="KW-0596">Phosphopantetheine</keyword>